<keyword evidence="3" id="KW-1185">Reference proteome</keyword>
<dbReference type="Proteomes" id="UP001175227">
    <property type="component" value="Unassembled WGS sequence"/>
</dbReference>
<evidence type="ECO:0000313" key="2">
    <source>
        <dbReference type="EMBL" id="KAK0471476.1"/>
    </source>
</evidence>
<feature type="transmembrane region" description="Helical" evidence="1">
    <location>
        <begin position="18"/>
        <end position="38"/>
    </location>
</feature>
<keyword evidence="1" id="KW-1133">Transmembrane helix</keyword>
<dbReference type="EMBL" id="JAUEPR010000050">
    <property type="protein sequence ID" value="KAK0471476.1"/>
    <property type="molecule type" value="Genomic_DNA"/>
</dbReference>
<protein>
    <submittedName>
        <fullName evidence="2">Uncharacterized protein</fullName>
    </submittedName>
</protein>
<sequence>MTLKVQTSVPLLGTTLGALYIGATIAAIITNLQLVIYYKKYPDDWWVYRYSVGVLWVLDSLHVAFSTHAIYHYLIDLFGDYEGINCIVWSFKVFMSVSVALSTE</sequence>
<accession>A0AA39T8D1</accession>
<feature type="transmembrane region" description="Helical" evidence="1">
    <location>
        <begin position="50"/>
        <end position="75"/>
    </location>
</feature>
<keyword evidence="1" id="KW-0812">Transmembrane</keyword>
<name>A0AA39T8D1_9AGAR</name>
<organism evidence="2 3">
    <name type="scientific">Armillaria novae-zelandiae</name>
    <dbReference type="NCBI Taxonomy" id="153914"/>
    <lineage>
        <taxon>Eukaryota</taxon>
        <taxon>Fungi</taxon>
        <taxon>Dikarya</taxon>
        <taxon>Basidiomycota</taxon>
        <taxon>Agaricomycotina</taxon>
        <taxon>Agaricomycetes</taxon>
        <taxon>Agaricomycetidae</taxon>
        <taxon>Agaricales</taxon>
        <taxon>Marasmiineae</taxon>
        <taxon>Physalacriaceae</taxon>
        <taxon>Armillaria</taxon>
    </lineage>
</organism>
<dbReference type="AlphaFoldDB" id="A0AA39T8D1"/>
<proteinExistence type="predicted"/>
<comment type="caution">
    <text evidence="2">The sequence shown here is derived from an EMBL/GenBank/DDBJ whole genome shotgun (WGS) entry which is preliminary data.</text>
</comment>
<reference evidence="2" key="1">
    <citation type="submission" date="2023-06" db="EMBL/GenBank/DDBJ databases">
        <authorList>
            <consortium name="Lawrence Berkeley National Laboratory"/>
            <person name="Ahrendt S."/>
            <person name="Sahu N."/>
            <person name="Indic B."/>
            <person name="Wong-Bajracharya J."/>
            <person name="Merenyi Z."/>
            <person name="Ke H.-M."/>
            <person name="Monk M."/>
            <person name="Kocsube S."/>
            <person name="Drula E."/>
            <person name="Lipzen A."/>
            <person name="Balint B."/>
            <person name="Henrissat B."/>
            <person name="Andreopoulos B."/>
            <person name="Martin F.M."/>
            <person name="Harder C.B."/>
            <person name="Rigling D."/>
            <person name="Ford K.L."/>
            <person name="Foster G.D."/>
            <person name="Pangilinan J."/>
            <person name="Papanicolaou A."/>
            <person name="Barry K."/>
            <person name="LaButti K."/>
            <person name="Viragh M."/>
            <person name="Koriabine M."/>
            <person name="Yan M."/>
            <person name="Riley R."/>
            <person name="Champramary S."/>
            <person name="Plett K.L."/>
            <person name="Tsai I.J."/>
            <person name="Slot J."/>
            <person name="Sipos G."/>
            <person name="Plett J."/>
            <person name="Nagy L.G."/>
            <person name="Grigoriev I.V."/>
        </authorList>
    </citation>
    <scope>NUCLEOTIDE SEQUENCE</scope>
    <source>
        <strain evidence="2">ICMP 16352</strain>
    </source>
</reference>
<gene>
    <name evidence="2" type="ORF">IW261DRAFT_1571987</name>
</gene>
<evidence type="ECO:0000256" key="1">
    <source>
        <dbReference type="SAM" id="Phobius"/>
    </source>
</evidence>
<evidence type="ECO:0000313" key="3">
    <source>
        <dbReference type="Proteomes" id="UP001175227"/>
    </source>
</evidence>
<keyword evidence="1" id="KW-0472">Membrane</keyword>